<feature type="transmembrane region" description="Helical" evidence="1">
    <location>
        <begin position="21"/>
        <end position="41"/>
    </location>
</feature>
<proteinExistence type="predicted"/>
<protein>
    <submittedName>
        <fullName evidence="2">Uncharacterized protein</fullName>
    </submittedName>
</protein>
<keyword evidence="1" id="KW-0472">Membrane</keyword>
<dbReference type="AlphaFoldDB" id="A0AAU9JP01"/>
<comment type="caution">
    <text evidence="2">The sequence shown here is derived from an EMBL/GenBank/DDBJ whole genome shotgun (WGS) entry which is preliminary data.</text>
</comment>
<reference evidence="2" key="1">
    <citation type="submission" date="2021-09" db="EMBL/GenBank/DDBJ databases">
        <authorList>
            <consortium name="AG Swart"/>
            <person name="Singh M."/>
            <person name="Singh A."/>
            <person name="Seah K."/>
            <person name="Emmerich C."/>
        </authorList>
    </citation>
    <scope>NUCLEOTIDE SEQUENCE</scope>
    <source>
        <strain evidence="2">ATCC30299</strain>
    </source>
</reference>
<organism evidence="2 3">
    <name type="scientific">Blepharisma stoltei</name>
    <dbReference type="NCBI Taxonomy" id="1481888"/>
    <lineage>
        <taxon>Eukaryota</taxon>
        <taxon>Sar</taxon>
        <taxon>Alveolata</taxon>
        <taxon>Ciliophora</taxon>
        <taxon>Postciliodesmatophora</taxon>
        <taxon>Heterotrichea</taxon>
        <taxon>Heterotrichida</taxon>
        <taxon>Blepharismidae</taxon>
        <taxon>Blepharisma</taxon>
    </lineage>
</organism>
<keyword evidence="3" id="KW-1185">Reference proteome</keyword>
<dbReference type="Proteomes" id="UP001162131">
    <property type="component" value="Unassembled WGS sequence"/>
</dbReference>
<dbReference type="EMBL" id="CAJZBQ010000043">
    <property type="protein sequence ID" value="CAG9327444.1"/>
    <property type="molecule type" value="Genomic_DNA"/>
</dbReference>
<keyword evidence="1" id="KW-1133">Transmembrane helix</keyword>
<gene>
    <name evidence="2" type="ORF">BSTOLATCC_MIC43479</name>
</gene>
<keyword evidence="1" id="KW-0812">Transmembrane</keyword>
<name>A0AAU9JP01_9CILI</name>
<accession>A0AAU9JP01</accession>
<feature type="transmembrane region" description="Helical" evidence="1">
    <location>
        <begin position="119"/>
        <end position="140"/>
    </location>
</feature>
<evidence type="ECO:0000256" key="1">
    <source>
        <dbReference type="SAM" id="Phobius"/>
    </source>
</evidence>
<evidence type="ECO:0000313" key="2">
    <source>
        <dbReference type="EMBL" id="CAG9327444.1"/>
    </source>
</evidence>
<evidence type="ECO:0000313" key="3">
    <source>
        <dbReference type="Proteomes" id="UP001162131"/>
    </source>
</evidence>
<sequence length="179" mass="20460">MESYIYKAGQVISSSVKTAAATTLSISLVVSILSTFSVGFLDLQATWGMIETMQLQNYLIYLSPKYPDNFISYLKALGMANGRFLPNPFERYLVKTDPFPDPPQNFVDENLNTDFLMNYGQFLLVWTAILIGLLISLILFKLSPSVSIIDPLKNYFYFQFSLELELSPSWKLHFQFFSN</sequence>